<gene>
    <name evidence="2" type="ORF">TCM_033515</name>
</gene>
<sequence length="70" mass="8531">MDKKMKKIGKVKEEKGRETQGRSQKLEWKKQKKKRWKDLRKDKMTKVPFLKRLEDNSHPIRVSHVNQLNC</sequence>
<keyword evidence="3" id="KW-1185">Reference proteome</keyword>
<evidence type="ECO:0000313" key="2">
    <source>
        <dbReference type="EMBL" id="EOY14224.1"/>
    </source>
</evidence>
<dbReference type="HOGENOM" id="CLU_2763000_0_0_1"/>
<evidence type="ECO:0000313" key="3">
    <source>
        <dbReference type="Proteomes" id="UP000026915"/>
    </source>
</evidence>
<evidence type="ECO:0000256" key="1">
    <source>
        <dbReference type="SAM" id="MobiDB-lite"/>
    </source>
</evidence>
<reference evidence="2 3" key="1">
    <citation type="journal article" date="2013" name="Genome Biol.">
        <title>The genome sequence of the most widely cultivated cacao type and its use to identify candidate genes regulating pod color.</title>
        <authorList>
            <person name="Motamayor J.C."/>
            <person name="Mockaitis K."/>
            <person name="Schmutz J."/>
            <person name="Haiminen N."/>
            <person name="Iii D.L."/>
            <person name="Cornejo O."/>
            <person name="Findley S.D."/>
            <person name="Zheng P."/>
            <person name="Utro F."/>
            <person name="Royaert S."/>
            <person name="Saski C."/>
            <person name="Jenkins J."/>
            <person name="Podicheti R."/>
            <person name="Zhao M."/>
            <person name="Scheffler B.E."/>
            <person name="Stack J.C."/>
            <person name="Feltus F.A."/>
            <person name="Mustiga G.M."/>
            <person name="Amores F."/>
            <person name="Phillips W."/>
            <person name="Marelli J.P."/>
            <person name="May G.D."/>
            <person name="Shapiro H."/>
            <person name="Ma J."/>
            <person name="Bustamante C.D."/>
            <person name="Schnell R.J."/>
            <person name="Main D."/>
            <person name="Gilbert D."/>
            <person name="Parida L."/>
            <person name="Kuhn D.N."/>
        </authorList>
    </citation>
    <scope>NUCLEOTIDE SEQUENCE [LARGE SCALE GENOMIC DNA]</scope>
    <source>
        <strain evidence="3">cv. Matina 1-6</strain>
    </source>
</reference>
<dbReference type="AlphaFoldDB" id="A0A061FID8"/>
<protein>
    <submittedName>
        <fullName evidence="2">Uncharacterized protein</fullName>
    </submittedName>
</protein>
<dbReference type="Proteomes" id="UP000026915">
    <property type="component" value="Chromosome 7"/>
</dbReference>
<dbReference type="InParanoid" id="A0A061FID8"/>
<name>A0A061FID8_THECC</name>
<dbReference type="Gramene" id="EOY14224">
    <property type="protein sequence ID" value="EOY14224"/>
    <property type="gene ID" value="TCM_033515"/>
</dbReference>
<dbReference type="EMBL" id="CM001885">
    <property type="protein sequence ID" value="EOY14224.1"/>
    <property type="molecule type" value="Genomic_DNA"/>
</dbReference>
<feature type="region of interest" description="Disordered" evidence="1">
    <location>
        <begin position="1"/>
        <end position="35"/>
    </location>
</feature>
<organism evidence="2 3">
    <name type="scientific">Theobroma cacao</name>
    <name type="common">Cacao</name>
    <name type="synonym">Cocoa</name>
    <dbReference type="NCBI Taxonomy" id="3641"/>
    <lineage>
        <taxon>Eukaryota</taxon>
        <taxon>Viridiplantae</taxon>
        <taxon>Streptophyta</taxon>
        <taxon>Embryophyta</taxon>
        <taxon>Tracheophyta</taxon>
        <taxon>Spermatophyta</taxon>
        <taxon>Magnoliopsida</taxon>
        <taxon>eudicotyledons</taxon>
        <taxon>Gunneridae</taxon>
        <taxon>Pentapetalae</taxon>
        <taxon>rosids</taxon>
        <taxon>malvids</taxon>
        <taxon>Malvales</taxon>
        <taxon>Malvaceae</taxon>
        <taxon>Byttnerioideae</taxon>
        <taxon>Theobroma</taxon>
    </lineage>
</organism>
<feature type="compositionally biased region" description="Basic and acidic residues" evidence="1">
    <location>
        <begin position="10"/>
        <end position="29"/>
    </location>
</feature>
<proteinExistence type="predicted"/>
<accession>A0A061FID8</accession>